<keyword evidence="3" id="KW-0378">Hydrolase</keyword>
<keyword evidence="3" id="KW-0031">Aminopeptidase</keyword>
<dbReference type="Pfam" id="PF04951">
    <property type="entry name" value="Peptidase_M55"/>
    <property type="match status" value="1"/>
</dbReference>
<dbReference type="RefSeq" id="WP_008519560.1">
    <property type="nucleotide sequence ID" value="NZ_CM001376.1"/>
</dbReference>
<dbReference type="HOGENOM" id="CLU_086038_1_0_0"/>
<sequence>MRIYISADMEGCTGVTAPCQTISSEPEYAFGCQMECHDVASAVRGALAGGADEVLVNDSHDRMINLDIREFGPQVKLLSGTPKPLSMVQAVETCDGAFFVGYHAAAGTPLAILDHTISGRTVYSITLNGREVGETGINAAVCAECGVPVTLVTGDRAVCDEAVNLLGPDVVTAQVKTAHSRFAATCLPPDASSELIRQRAAEAVGKLIRGEISCPPSPQEFDLQITFHFTHQCDRAAILPCTERIGGRTVRVTGRGMAVMRRYAGTLISLGGQ</sequence>
<protein>
    <submittedName>
        <fullName evidence="3">D-aminopeptidase</fullName>
    </submittedName>
</protein>
<feature type="binding site" evidence="2">
    <location>
        <position position="8"/>
    </location>
    <ligand>
        <name>Zn(2+)</name>
        <dbReference type="ChEBI" id="CHEBI:29105"/>
        <label>1</label>
    </ligand>
</feature>
<keyword evidence="2" id="KW-0862">Zinc</keyword>
<dbReference type="CDD" id="cd08663">
    <property type="entry name" value="DAP_dppA_1"/>
    <property type="match status" value="1"/>
</dbReference>
<feature type="active site" description="Nucleophile" evidence="1">
    <location>
        <position position="115"/>
    </location>
</feature>
<dbReference type="EMBL" id="CM001376">
    <property type="protein sequence ID" value="EHM13813.1"/>
    <property type="molecule type" value="Genomic_DNA"/>
</dbReference>
<dbReference type="OrthoDB" id="9785420at2"/>
<feature type="binding site" evidence="2">
    <location>
        <position position="134"/>
    </location>
    <ligand>
        <name>Zn(2+)</name>
        <dbReference type="ChEBI" id="CHEBI:29105"/>
        <label>2</label>
    </ligand>
</feature>
<evidence type="ECO:0000313" key="3">
    <source>
        <dbReference type="EMBL" id="EHM13813.1"/>
    </source>
</evidence>
<dbReference type="InterPro" id="IPR027476">
    <property type="entry name" value="DppA_N"/>
</dbReference>
<dbReference type="Gene3D" id="3.40.50.10780">
    <property type="entry name" value="Dipeptide transport protein"/>
    <property type="match status" value="1"/>
</dbReference>
<dbReference type="GO" id="GO:0046872">
    <property type="term" value="F:metal ion binding"/>
    <property type="evidence" value="ECO:0007669"/>
    <property type="project" value="UniProtKB-KW"/>
</dbReference>
<reference evidence="3 4" key="1">
    <citation type="submission" date="2011-11" db="EMBL/GenBank/DDBJ databases">
        <title>The Noncontiguous Finished genome of Jonquetella anthropi DSM 22815.</title>
        <authorList>
            <consortium name="US DOE Joint Genome Institute (JGI-PGF)"/>
            <person name="Lucas S."/>
            <person name="Copeland A."/>
            <person name="Lapidus A."/>
            <person name="Glavina del Rio T."/>
            <person name="Dalin E."/>
            <person name="Tice H."/>
            <person name="Bruce D."/>
            <person name="Goodwin L."/>
            <person name="Pitluck S."/>
            <person name="Peters L."/>
            <person name="Mikhailova N."/>
            <person name="Held B."/>
            <person name="Kyrpides N."/>
            <person name="Mavromatis K."/>
            <person name="Ivanova N."/>
            <person name="Markowitz V."/>
            <person name="Cheng J.-F."/>
            <person name="Hugenholtz P."/>
            <person name="Woyke T."/>
            <person name="Wu D."/>
            <person name="Gronow S."/>
            <person name="Wellnitz S."/>
            <person name="Brambilla E."/>
            <person name="Klenk H.-P."/>
            <person name="Eisen J.A."/>
        </authorList>
    </citation>
    <scope>NUCLEOTIDE SEQUENCE [LARGE SCALE GENOMIC DNA]</scope>
    <source>
        <strain evidence="3 4">DSM 22815</strain>
    </source>
</reference>
<keyword evidence="3" id="KW-0645">Protease</keyword>
<proteinExistence type="predicted"/>
<dbReference type="AlphaFoldDB" id="H0UIY6"/>
<accession>H0UIY6</accession>
<keyword evidence="4" id="KW-1185">Reference proteome</keyword>
<dbReference type="InterPro" id="IPR007035">
    <property type="entry name" value="Peptidase_M55"/>
</dbReference>
<dbReference type="PIRSF" id="PIRSF015853">
    <property type="entry name" value="Pep_DppA"/>
    <property type="match status" value="1"/>
</dbReference>
<dbReference type="eggNOG" id="COG2362">
    <property type="taxonomic scope" value="Bacteria"/>
</dbReference>
<evidence type="ECO:0000256" key="2">
    <source>
        <dbReference type="PIRSR" id="PIRSR015853-2"/>
    </source>
</evidence>
<dbReference type="SUPFAM" id="SSF63992">
    <property type="entry name" value="Dipeptide transport protein"/>
    <property type="match status" value="1"/>
</dbReference>
<feature type="binding site" evidence="2">
    <location>
        <position position="60"/>
    </location>
    <ligand>
        <name>Zn(2+)</name>
        <dbReference type="ChEBI" id="CHEBI:29105"/>
        <label>2</label>
    </ligand>
</feature>
<dbReference type="GO" id="GO:0004177">
    <property type="term" value="F:aminopeptidase activity"/>
    <property type="evidence" value="ECO:0007669"/>
    <property type="project" value="UniProtKB-KW"/>
</dbReference>
<feature type="binding site" evidence="2">
    <location>
        <position position="8"/>
    </location>
    <ligand>
        <name>Zn(2+)</name>
        <dbReference type="ChEBI" id="CHEBI:29105"/>
        <label>2</label>
    </ligand>
</feature>
<keyword evidence="2" id="KW-0479">Metal-binding</keyword>
<gene>
    <name evidence="3" type="ORF">JonanDRAFT_1449</name>
</gene>
<dbReference type="InterPro" id="IPR036177">
    <property type="entry name" value="Peptidase_M55_sf"/>
</dbReference>
<evidence type="ECO:0000313" key="4">
    <source>
        <dbReference type="Proteomes" id="UP000003806"/>
    </source>
</evidence>
<dbReference type="Proteomes" id="UP000003806">
    <property type="component" value="Chromosome"/>
</dbReference>
<feature type="binding site" evidence="2">
    <location>
        <position position="10"/>
    </location>
    <ligand>
        <name>Zn(2+)</name>
        <dbReference type="ChEBI" id="CHEBI:29105"/>
        <label>1</label>
    </ligand>
</feature>
<name>H0UIY6_9BACT</name>
<feature type="binding site" evidence="2">
    <location>
        <position position="103"/>
    </location>
    <ligand>
        <name>Zn(2+)</name>
        <dbReference type="ChEBI" id="CHEBI:29105"/>
        <label>2</label>
    </ligand>
</feature>
<evidence type="ECO:0000256" key="1">
    <source>
        <dbReference type="PIRSR" id="PIRSR015853-1"/>
    </source>
</evidence>
<organism evidence="3 4">
    <name type="scientific">Jonquetella anthropi DSM 22815</name>
    <dbReference type="NCBI Taxonomy" id="885272"/>
    <lineage>
        <taxon>Bacteria</taxon>
        <taxon>Thermotogati</taxon>
        <taxon>Synergistota</taxon>
        <taxon>Synergistia</taxon>
        <taxon>Synergistales</taxon>
        <taxon>Dethiosulfovibrionaceae</taxon>
        <taxon>Jonquetella</taxon>
    </lineage>
</organism>
<dbReference type="Gene3D" id="3.30.1360.130">
    <property type="entry name" value="Dipeptide transport protein"/>
    <property type="match status" value="1"/>
</dbReference>